<keyword evidence="3" id="KW-0808">Transferase</keyword>
<comment type="caution">
    <text evidence="10">The sequence shown here is derived from an EMBL/GenBank/DDBJ whole genome shotgun (WGS) entry which is preliminary data.</text>
</comment>
<proteinExistence type="inferred from homology"/>
<comment type="similarity">
    <text evidence="1">Belongs to the DNA polymerase type-B family.</text>
</comment>
<evidence type="ECO:0000259" key="9">
    <source>
        <dbReference type="Pfam" id="PF03175"/>
    </source>
</evidence>
<evidence type="ECO:0000256" key="1">
    <source>
        <dbReference type="ARBA" id="ARBA00005755"/>
    </source>
</evidence>
<dbReference type="EMBL" id="SNRW01000512">
    <property type="protein sequence ID" value="KAA6400725.1"/>
    <property type="molecule type" value="Genomic_DNA"/>
</dbReference>
<sequence length="235" mass="27611">MPPTKLVDIIDKGDASSNGDAYLEGHSKDNVQPCYDVKQIVLFNKRDYFNLLIKEFSKNRIEAKLDENKEQEQYSKIVMNSSYGSDGMNTERYHKFKIMNRKQTERAIRSNAFIDERKILEDSYIVQMNPEHCSCKTPLQVAFFVFDNAKYGYLNFIYNFMYKSLDMNRIHFIEGHTDSAYQAISGKSNKDFTQQFNAVINNRDFNNENAKYYFLTIKGNVYDERKILGFAMEQQ</sequence>
<evidence type="ECO:0000313" key="11">
    <source>
        <dbReference type="Proteomes" id="UP000324800"/>
    </source>
</evidence>
<dbReference type="PANTHER" id="PTHR33206:SF1">
    <property type="entry name" value="DNA-DIRECTED DNA POLYMERASE"/>
    <property type="match status" value="1"/>
</dbReference>
<reference evidence="10 11" key="1">
    <citation type="submission" date="2019-03" db="EMBL/GenBank/DDBJ databases">
        <title>Single cell metagenomics reveals metabolic interactions within the superorganism composed of flagellate Streblomastix strix and complex community of Bacteroidetes bacteria on its surface.</title>
        <authorList>
            <person name="Treitli S.C."/>
            <person name="Kolisko M."/>
            <person name="Husnik F."/>
            <person name="Keeling P."/>
            <person name="Hampl V."/>
        </authorList>
    </citation>
    <scope>NUCLEOTIDE SEQUENCE [LARGE SCALE GENOMIC DNA]</scope>
    <source>
        <strain evidence="10">ST1C</strain>
    </source>
</reference>
<name>A0A5J4X238_9EUKA</name>
<evidence type="ECO:0000256" key="5">
    <source>
        <dbReference type="ARBA" id="ARBA00022705"/>
    </source>
</evidence>
<dbReference type="InterPro" id="IPR004868">
    <property type="entry name" value="DNA-dir_DNA_pol_B_mt/vir"/>
</dbReference>
<dbReference type="GO" id="GO:0003887">
    <property type="term" value="F:DNA-directed DNA polymerase activity"/>
    <property type="evidence" value="ECO:0007669"/>
    <property type="project" value="UniProtKB-KW"/>
</dbReference>
<comment type="catalytic activity">
    <reaction evidence="8">
        <text>DNA(n) + a 2'-deoxyribonucleoside 5'-triphosphate = DNA(n+1) + diphosphate</text>
        <dbReference type="Rhea" id="RHEA:22508"/>
        <dbReference type="Rhea" id="RHEA-COMP:17339"/>
        <dbReference type="Rhea" id="RHEA-COMP:17340"/>
        <dbReference type="ChEBI" id="CHEBI:33019"/>
        <dbReference type="ChEBI" id="CHEBI:61560"/>
        <dbReference type="ChEBI" id="CHEBI:173112"/>
        <dbReference type="EC" id="2.7.7.7"/>
    </reaction>
</comment>
<dbReference type="Gene3D" id="1.10.287.690">
    <property type="entry name" value="Helix hairpin bin"/>
    <property type="match status" value="1"/>
</dbReference>
<evidence type="ECO:0000256" key="4">
    <source>
        <dbReference type="ARBA" id="ARBA00022695"/>
    </source>
</evidence>
<organism evidence="10 11">
    <name type="scientific">Streblomastix strix</name>
    <dbReference type="NCBI Taxonomy" id="222440"/>
    <lineage>
        <taxon>Eukaryota</taxon>
        <taxon>Metamonada</taxon>
        <taxon>Preaxostyla</taxon>
        <taxon>Oxymonadida</taxon>
        <taxon>Streblomastigidae</taxon>
        <taxon>Streblomastix</taxon>
    </lineage>
</organism>
<evidence type="ECO:0000256" key="8">
    <source>
        <dbReference type="ARBA" id="ARBA00049244"/>
    </source>
</evidence>
<gene>
    <name evidence="10" type="ORF">EZS28_003747</name>
</gene>
<keyword evidence="4" id="KW-0548">Nucleotidyltransferase</keyword>
<dbReference type="GO" id="GO:0006260">
    <property type="term" value="P:DNA replication"/>
    <property type="evidence" value="ECO:0007669"/>
    <property type="project" value="UniProtKB-KW"/>
</dbReference>
<feature type="domain" description="DNA-directed DNA polymerase family B mitochondria/virus" evidence="9">
    <location>
        <begin position="41"/>
        <end position="129"/>
    </location>
</feature>
<evidence type="ECO:0000256" key="3">
    <source>
        <dbReference type="ARBA" id="ARBA00022679"/>
    </source>
</evidence>
<keyword evidence="5" id="KW-0235">DNA replication</keyword>
<dbReference type="Pfam" id="PF03175">
    <property type="entry name" value="DNA_pol_B_2"/>
    <property type="match status" value="1"/>
</dbReference>
<evidence type="ECO:0000256" key="7">
    <source>
        <dbReference type="ARBA" id="ARBA00023125"/>
    </source>
</evidence>
<dbReference type="InterPro" id="IPR043502">
    <property type="entry name" value="DNA/RNA_pol_sf"/>
</dbReference>
<keyword evidence="7" id="KW-0238">DNA-binding</keyword>
<evidence type="ECO:0000256" key="6">
    <source>
        <dbReference type="ARBA" id="ARBA00022932"/>
    </source>
</evidence>
<keyword evidence="6" id="KW-0239">DNA-directed DNA polymerase</keyword>
<dbReference type="PANTHER" id="PTHR33206">
    <property type="entry name" value="PROTEIN CBG10425"/>
    <property type="match status" value="1"/>
</dbReference>
<evidence type="ECO:0000256" key="2">
    <source>
        <dbReference type="ARBA" id="ARBA00012417"/>
    </source>
</evidence>
<dbReference type="EC" id="2.7.7.7" evidence="2"/>
<evidence type="ECO:0000313" key="10">
    <source>
        <dbReference type="EMBL" id="KAA6400725.1"/>
    </source>
</evidence>
<protein>
    <recommendedName>
        <fullName evidence="2">DNA-directed DNA polymerase</fullName>
        <ecNumber evidence="2">2.7.7.7</ecNumber>
    </recommendedName>
</protein>
<dbReference type="GO" id="GO:0003677">
    <property type="term" value="F:DNA binding"/>
    <property type="evidence" value="ECO:0007669"/>
    <property type="project" value="UniProtKB-KW"/>
</dbReference>
<accession>A0A5J4X238</accession>
<dbReference type="Proteomes" id="UP000324800">
    <property type="component" value="Unassembled WGS sequence"/>
</dbReference>
<dbReference type="SUPFAM" id="SSF56672">
    <property type="entry name" value="DNA/RNA polymerases"/>
    <property type="match status" value="1"/>
</dbReference>
<dbReference type="OrthoDB" id="10066471at2759"/>
<dbReference type="AlphaFoldDB" id="A0A5J4X238"/>
<dbReference type="GO" id="GO:0000166">
    <property type="term" value="F:nucleotide binding"/>
    <property type="evidence" value="ECO:0007669"/>
    <property type="project" value="InterPro"/>
</dbReference>